<dbReference type="PROSITE" id="PS50213">
    <property type="entry name" value="FAS1"/>
    <property type="match status" value="1"/>
</dbReference>
<reference evidence="2 3" key="1">
    <citation type="journal article" date="2021" name="Elife">
        <title>Chloroplast acquisition without the gene transfer in kleptoplastic sea slugs, Plakobranchus ocellatus.</title>
        <authorList>
            <person name="Maeda T."/>
            <person name="Takahashi S."/>
            <person name="Yoshida T."/>
            <person name="Shimamura S."/>
            <person name="Takaki Y."/>
            <person name="Nagai Y."/>
            <person name="Toyoda A."/>
            <person name="Suzuki Y."/>
            <person name="Arimoto A."/>
            <person name="Ishii H."/>
            <person name="Satoh N."/>
            <person name="Nishiyama T."/>
            <person name="Hasebe M."/>
            <person name="Maruyama T."/>
            <person name="Minagawa J."/>
            <person name="Obokata J."/>
            <person name="Shigenobu S."/>
        </authorList>
    </citation>
    <scope>NUCLEOTIDE SEQUENCE [LARGE SCALE GENOMIC DNA]</scope>
</reference>
<feature type="non-terminal residue" evidence="2">
    <location>
        <position position="1"/>
    </location>
</feature>
<comment type="caution">
    <text evidence="2">The sequence shown here is derived from an EMBL/GenBank/DDBJ whole genome shotgun (WGS) entry which is preliminary data.</text>
</comment>
<feature type="domain" description="FAS1" evidence="1">
    <location>
        <begin position="1"/>
        <end position="64"/>
    </location>
</feature>
<dbReference type="GO" id="GO:0050839">
    <property type="term" value="F:cell adhesion molecule binding"/>
    <property type="evidence" value="ECO:0007669"/>
    <property type="project" value="TreeGrafter"/>
</dbReference>
<dbReference type="InterPro" id="IPR036378">
    <property type="entry name" value="FAS1_dom_sf"/>
</dbReference>
<dbReference type="Gene3D" id="2.30.180.10">
    <property type="entry name" value="FAS1 domain"/>
    <property type="match status" value="1"/>
</dbReference>
<dbReference type="PANTHER" id="PTHR10900">
    <property type="entry name" value="PERIOSTIN-RELATED"/>
    <property type="match status" value="1"/>
</dbReference>
<evidence type="ECO:0000313" key="3">
    <source>
        <dbReference type="Proteomes" id="UP000762676"/>
    </source>
</evidence>
<organism evidence="2 3">
    <name type="scientific">Elysia marginata</name>
    <dbReference type="NCBI Taxonomy" id="1093978"/>
    <lineage>
        <taxon>Eukaryota</taxon>
        <taxon>Metazoa</taxon>
        <taxon>Spiralia</taxon>
        <taxon>Lophotrochozoa</taxon>
        <taxon>Mollusca</taxon>
        <taxon>Gastropoda</taxon>
        <taxon>Heterobranchia</taxon>
        <taxon>Euthyneura</taxon>
        <taxon>Panpulmonata</taxon>
        <taxon>Sacoglossa</taxon>
        <taxon>Placobranchoidea</taxon>
        <taxon>Plakobranchidae</taxon>
        <taxon>Elysia</taxon>
    </lineage>
</organism>
<dbReference type="AlphaFoldDB" id="A0AAV4H5K2"/>
<dbReference type="InterPro" id="IPR050904">
    <property type="entry name" value="Adhesion/Biosynth-related"/>
</dbReference>
<sequence length="72" mass="7442">VLTYHILPGTLCSAGVSKGPIKTVEGQTVQLSVSEAGVKVNNARVVYADGSITNGVVHVIDTVLLPPSLDLE</sequence>
<dbReference type="PANTHER" id="PTHR10900:SF77">
    <property type="entry name" value="FI19380P1"/>
    <property type="match status" value="1"/>
</dbReference>
<keyword evidence="3" id="KW-1185">Reference proteome</keyword>
<dbReference type="InterPro" id="IPR000782">
    <property type="entry name" value="FAS1_domain"/>
</dbReference>
<protein>
    <submittedName>
        <fullName evidence="2">Fasciclin</fullName>
    </submittedName>
</protein>
<proteinExistence type="predicted"/>
<dbReference type="EMBL" id="BMAT01001830">
    <property type="protein sequence ID" value="GFR93163.1"/>
    <property type="molecule type" value="Genomic_DNA"/>
</dbReference>
<dbReference type="Pfam" id="PF02469">
    <property type="entry name" value="Fasciclin"/>
    <property type="match status" value="1"/>
</dbReference>
<dbReference type="SUPFAM" id="SSF82153">
    <property type="entry name" value="FAS1 domain"/>
    <property type="match status" value="1"/>
</dbReference>
<evidence type="ECO:0000259" key="1">
    <source>
        <dbReference type="PROSITE" id="PS50213"/>
    </source>
</evidence>
<dbReference type="GO" id="GO:0007155">
    <property type="term" value="P:cell adhesion"/>
    <property type="evidence" value="ECO:0007669"/>
    <property type="project" value="TreeGrafter"/>
</dbReference>
<gene>
    <name evidence="2" type="ORF">ElyMa_000885400</name>
</gene>
<name>A0AAV4H5K2_9GAST</name>
<dbReference type="GO" id="GO:0005615">
    <property type="term" value="C:extracellular space"/>
    <property type="evidence" value="ECO:0007669"/>
    <property type="project" value="TreeGrafter"/>
</dbReference>
<accession>A0AAV4H5K2</accession>
<evidence type="ECO:0000313" key="2">
    <source>
        <dbReference type="EMBL" id="GFR93163.1"/>
    </source>
</evidence>
<dbReference type="SMART" id="SM00554">
    <property type="entry name" value="FAS1"/>
    <property type="match status" value="1"/>
</dbReference>
<dbReference type="GO" id="GO:0030198">
    <property type="term" value="P:extracellular matrix organization"/>
    <property type="evidence" value="ECO:0007669"/>
    <property type="project" value="TreeGrafter"/>
</dbReference>
<dbReference type="GO" id="GO:0031012">
    <property type="term" value="C:extracellular matrix"/>
    <property type="evidence" value="ECO:0007669"/>
    <property type="project" value="TreeGrafter"/>
</dbReference>
<dbReference type="Proteomes" id="UP000762676">
    <property type="component" value="Unassembled WGS sequence"/>
</dbReference>